<dbReference type="Proteomes" id="UP000278351">
    <property type="component" value="Unassembled WGS sequence"/>
</dbReference>
<evidence type="ECO:0000256" key="8">
    <source>
        <dbReference type="SAM" id="SignalP"/>
    </source>
</evidence>
<dbReference type="SUPFAM" id="SSF56935">
    <property type="entry name" value="Porins"/>
    <property type="match status" value="1"/>
</dbReference>
<keyword evidence="5 8" id="KW-0732">Signal</keyword>
<keyword evidence="6" id="KW-0472">Membrane</keyword>
<evidence type="ECO:0000256" key="3">
    <source>
        <dbReference type="ARBA" id="ARBA00022452"/>
    </source>
</evidence>
<dbReference type="EMBL" id="RPDH01000002">
    <property type="protein sequence ID" value="RPE08203.1"/>
    <property type="molecule type" value="Genomic_DNA"/>
</dbReference>
<dbReference type="InterPro" id="IPR036942">
    <property type="entry name" value="Beta-barrel_TonB_sf"/>
</dbReference>
<dbReference type="GO" id="GO:0015344">
    <property type="term" value="F:siderophore uptake transmembrane transporter activity"/>
    <property type="evidence" value="ECO:0007669"/>
    <property type="project" value="TreeGrafter"/>
</dbReference>
<dbReference type="PANTHER" id="PTHR30069">
    <property type="entry name" value="TONB-DEPENDENT OUTER MEMBRANE RECEPTOR"/>
    <property type="match status" value="1"/>
</dbReference>
<sequence>MKTLLLCLLTVTASYNAFSQQIIGRVKDKNNRPLEGASVSLAGTADGATADSAGRFSFPTRATGALHLVISYIGYKPKQQPVQLNVPVEITLDKDPATLAPVVVSAGSFTAGDQSKGAVMTAMDVISVAGNGGDVANAVRTLPGAQQIGEREGLFVRGGTGQETRQFVDGTLVPQPYFVTLPGLPQFNRISSPFLFDGIIFSSGGYSAVYGQGLSGALIMETQDLPEKSSAVIGISPMVAVAGVQRLARNKRSSFSLNTRYMTWQYYARLVPQNPEYAKGPAYSVTEANLRARTGKTGMLKVYANFGYNQTGLYRDDIDSAGLKNKFEAQDRNLYVNISHRSTPGKNWRLDLATAFNHNSTDIHRSLTDAQKNPVFIPDTPFRQKENYYNGTATFWQAKGVVSRYFTGNHVLKAGGEVQAGEQDHLYAGFAEMEWKLYHSLALRTGLRYEYSTILRDAVLAPRISMAYRLSDGSQLNAAYGVFYQKAETRYLLAAPYLPQAKASHYILNYLRHSSGRLFRAELFYKQYHRLLKTAPHLDMSGSGHARGVEFFWRDKKSVQGLDYWVSYSYLHTERNHLDFPKMMAPSFASPHTLTVVAKRFFEPIRTSVNISYALAAGRPYYDISAKGVLRDKGTAKTYNVLNLGLAHMLSLFPKWKEKDFTVIAAGINNLLGTRQVFGYEYSYNGQRRMPVTLPATRNFFIGIFMSLGIDRTDDFLNENL</sequence>
<dbReference type="InterPro" id="IPR008969">
    <property type="entry name" value="CarboxyPept-like_regulatory"/>
</dbReference>
<dbReference type="GO" id="GO:0044718">
    <property type="term" value="P:siderophore transmembrane transport"/>
    <property type="evidence" value="ECO:0007669"/>
    <property type="project" value="TreeGrafter"/>
</dbReference>
<dbReference type="PANTHER" id="PTHR30069:SF29">
    <property type="entry name" value="HEMOGLOBIN AND HEMOGLOBIN-HAPTOGLOBIN-BINDING PROTEIN 1-RELATED"/>
    <property type="match status" value="1"/>
</dbReference>
<dbReference type="Gene3D" id="2.60.40.1120">
    <property type="entry name" value="Carboxypeptidase-like, regulatory domain"/>
    <property type="match status" value="1"/>
</dbReference>
<evidence type="ECO:0000313" key="9">
    <source>
        <dbReference type="EMBL" id="RPE08203.1"/>
    </source>
</evidence>
<keyword evidence="4" id="KW-0812">Transmembrane</keyword>
<protein>
    <submittedName>
        <fullName evidence="9">TonB-dependent receptor</fullName>
    </submittedName>
</protein>
<keyword evidence="10" id="KW-1185">Reference proteome</keyword>
<keyword evidence="7" id="KW-0998">Cell outer membrane</keyword>
<keyword evidence="3" id="KW-1134">Transmembrane beta strand</keyword>
<evidence type="ECO:0000256" key="4">
    <source>
        <dbReference type="ARBA" id="ARBA00022692"/>
    </source>
</evidence>
<dbReference type="Gene3D" id="2.40.170.20">
    <property type="entry name" value="TonB-dependent receptor, beta-barrel domain"/>
    <property type="match status" value="1"/>
</dbReference>
<keyword evidence="2" id="KW-0813">Transport</keyword>
<accession>A0A3N4PHM8</accession>
<comment type="caution">
    <text evidence="9">The sequence shown here is derived from an EMBL/GenBank/DDBJ whole genome shotgun (WGS) entry which is preliminary data.</text>
</comment>
<keyword evidence="9" id="KW-0675">Receptor</keyword>
<dbReference type="SUPFAM" id="SSF49464">
    <property type="entry name" value="Carboxypeptidase regulatory domain-like"/>
    <property type="match status" value="1"/>
</dbReference>
<name>A0A3N4PHM8_9BACT</name>
<proteinExistence type="predicted"/>
<evidence type="ECO:0000256" key="6">
    <source>
        <dbReference type="ARBA" id="ARBA00023136"/>
    </source>
</evidence>
<dbReference type="InterPro" id="IPR039426">
    <property type="entry name" value="TonB-dep_rcpt-like"/>
</dbReference>
<reference evidence="9 10" key="1">
    <citation type="submission" date="2018-11" db="EMBL/GenBank/DDBJ databases">
        <title>Chitinophaga lutea sp.nov., isolate from arsenic contaminated soil.</title>
        <authorList>
            <person name="Zong Y."/>
        </authorList>
    </citation>
    <scope>NUCLEOTIDE SEQUENCE [LARGE SCALE GENOMIC DNA]</scope>
    <source>
        <strain evidence="9 10">ZY74</strain>
    </source>
</reference>
<evidence type="ECO:0000256" key="2">
    <source>
        <dbReference type="ARBA" id="ARBA00022448"/>
    </source>
</evidence>
<evidence type="ECO:0000256" key="7">
    <source>
        <dbReference type="ARBA" id="ARBA00023237"/>
    </source>
</evidence>
<evidence type="ECO:0000256" key="1">
    <source>
        <dbReference type="ARBA" id="ARBA00004571"/>
    </source>
</evidence>
<dbReference type="RefSeq" id="WP_123847204.1">
    <property type="nucleotide sequence ID" value="NZ_RPDH01000002.1"/>
</dbReference>
<dbReference type="GO" id="GO:0009279">
    <property type="term" value="C:cell outer membrane"/>
    <property type="evidence" value="ECO:0007669"/>
    <property type="project" value="UniProtKB-SubCell"/>
</dbReference>
<feature type="signal peptide" evidence="8">
    <location>
        <begin position="1"/>
        <end position="19"/>
    </location>
</feature>
<gene>
    <name evidence="9" type="ORF">EGT74_14155</name>
</gene>
<organism evidence="9 10">
    <name type="scientific">Chitinophaga lutea</name>
    <dbReference type="NCBI Taxonomy" id="2488634"/>
    <lineage>
        <taxon>Bacteria</taxon>
        <taxon>Pseudomonadati</taxon>
        <taxon>Bacteroidota</taxon>
        <taxon>Chitinophagia</taxon>
        <taxon>Chitinophagales</taxon>
        <taxon>Chitinophagaceae</taxon>
        <taxon>Chitinophaga</taxon>
    </lineage>
</organism>
<dbReference type="AlphaFoldDB" id="A0A3N4PHM8"/>
<comment type="subcellular location">
    <subcellularLocation>
        <location evidence="1">Cell outer membrane</location>
        <topology evidence="1">Multi-pass membrane protein</topology>
    </subcellularLocation>
</comment>
<feature type="chain" id="PRO_5018322316" evidence="8">
    <location>
        <begin position="20"/>
        <end position="721"/>
    </location>
</feature>
<evidence type="ECO:0000256" key="5">
    <source>
        <dbReference type="ARBA" id="ARBA00022729"/>
    </source>
</evidence>
<dbReference type="OrthoDB" id="1075473at2"/>
<dbReference type="Pfam" id="PF13715">
    <property type="entry name" value="CarbopepD_reg_2"/>
    <property type="match status" value="1"/>
</dbReference>
<evidence type="ECO:0000313" key="10">
    <source>
        <dbReference type="Proteomes" id="UP000278351"/>
    </source>
</evidence>